<comment type="caution">
    <text evidence="2">The sequence shown here is derived from an EMBL/GenBank/DDBJ whole genome shotgun (WGS) entry which is preliminary data.</text>
</comment>
<dbReference type="AlphaFoldDB" id="A0A4Z2FZ84"/>
<sequence length="357" mass="37022">MSGTNGLRYGSGGRNNDGYSGAHSSIDWQFARRGISREDDLDAGNTTTRLVPLTNLASPGRLEPSPSRVSSAALAFPLTWSAPSIYRAGMDWIGYSEEELGVGGTALGALRRRRVRRFGRQAVLPVFRIVEGHLQLLPAHFARHQSVLQHAGVVRVGVDLVGRKAAVPEGGRSGEGTGLARLGLAGGSRLALAGGDAGRIDGVVAVEDVGWRAVVTRHAGWRGLASGEGVVGQAGLDGKREVGAYRRDGRRGVGGQGKTIPPQGLQAQVGGAVEGVEPSSSVSPLGALSPRKTVGSALYLWPPPSSPPAWLWLFLCRLPLQRWSSGAGPGPPAAASGFTQAWAPPAEASAGPAPPSR</sequence>
<reference evidence="2 3" key="1">
    <citation type="submission" date="2019-03" db="EMBL/GenBank/DDBJ databases">
        <title>First draft genome of Liparis tanakae, snailfish: a comprehensive survey of snailfish specific genes.</title>
        <authorList>
            <person name="Kim W."/>
            <person name="Song I."/>
            <person name="Jeong J.-H."/>
            <person name="Kim D."/>
            <person name="Kim S."/>
            <person name="Ryu S."/>
            <person name="Song J.Y."/>
            <person name="Lee S.K."/>
        </authorList>
    </citation>
    <scope>NUCLEOTIDE SEQUENCE [LARGE SCALE GENOMIC DNA]</scope>
    <source>
        <tissue evidence="2">Muscle</tissue>
    </source>
</reference>
<feature type="region of interest" description="Disordered" evidence="1">
    <location>
        <begin position="326"/>
        <end position="357"/>
    </location>
</feature>
<dbReference type="Proteomes" id="UP000314294">
    <property type="component" value="Unassembled WGS sequence"/>
</dbReference>
<dbReference type="EMBL" id="SRLO01000798">
    <property type="protein sequence ID" value="TNN46291.1"/>
    <property type="molecule type" value="Genomic_DNA"/>
</dbReference>
<name>A0A4Z2FZ84_9TELE</name>
<evidence type="ECO:0000313" key="2">
    <source>
        <dbReference type="EMBL" id="TNN46291.1"/>
    </source>
</evidence>
<proteinExistence type="predicted"/>
<gene>
    <name evidence="2" type="ORF">EYF80_043529</name>
</gene>
<accession>A0A4Z2FZ84</accession>
<evidence type="ECO:0000256" key="1">
    <source>
        <dbReference type="SAM" id="MobiDB-lite"/>
    </source>
</evidence>
<feature type="compositionally biased region" description="Low complexity" evidence="1">
    <location>
        <begin position="333"/>
        <end position="351"/>
    </location>
</feature>
<organism evidence="2 3">
    <name type="scientific">Liparis tanakae</name>
    <name type="common">Tanaka's snailfish</name>
    <dbReference type="NCBI Taxonomy" id="230148"/>
    <lineage>
        <taxon>Eukaryota</taxon>
        <taxon>Metazoa</taxon>
        <taxon>Chordata</taxon>
        <taxon>Craniata</taxon>
        <taxon>Vertebrata</taxon>
        <taxon>Euteleostomi</taxon>
        <taxon>Actinopterygii</taxon>
        <taxon>Neopterygii</taxon>
        <taxon>Teleostei</taxon>
        <taxon>Neoteleostei</taxon>
        <taxon>Acanthomorphata</taxon>
        <taxon>Eupercaria</taxon>
        <taxon>Perciformes</taxon>
        <taxon>Cottioidei</taxon>
        <taxon>Cottales</taxon>
        <taxon>Liparidae</taxon>
        <taxon>Liparis</taxon>
    </lineage>
</organism>
<keyword evidence="3" id="KW-1185">Reference proteome</keyword>
<protein>
    <submittedName>
        <fullName evidence="2">Uncharacterized protein</fullName>
    </submittedName>
</protein>
<evidence type="ECO:0000313" key="3">
    <source>
        <dbReference type="Proteomes" id="UP000314294"/>
    </source>
</evidence>